<dbReference type="EMBL" id="AGUE01000055">
    <property type="protein sequence ID" value="EHL01307.1"/>
    <property type="molecule type" value="Genomic_DNA"/>
</dbReference>
<evidence type="ECO:0000313" key="3">
    <source>
        <dbReference type="Proteomes" id="UP000005446"/>
    </source>
</evidence>
<keyword evidence="3" id="KW-1185">Reference proteome</keyword>
<feature type="region of interest" description="Disordered" evidence="1">
    <location>
        <begin position="30"/>
        <end position="111"/>
    </location>
</feature>
<proteinExistence type="predicted"/>
<protein>
    <submittedName>
        <fullName evidence="2">Uncharacterized protein</fullName>
    </submittedName>
</protein>
<dbReference type="OrthoDB" id="106784at2759"/>
<feature type="compositionally biased region" description="Basic residues" evidence="1">
    <location>
        <begin position="806"/>
        <end position="815"/>
    </location>
</feature>
<feature type="region of interest" description="Disordered" evidence="1">
    <location>
        <begin position="268"/>
        <end position="433"/>
    </location>
</feature>
<feature type="compositionally biased region" description="Low complexity" evidence="1">
    <location>
        <begin position="326"/>
        <end position="359"/>
    </location>
</feature>
<feature type="compositionally biased region" description="Basic and acidic residues" evidence="1">
    <location>
        <begin position="763"/>
        <end position="780"/>
    </location>
</feature>
<feature type="compositionally biased region" description="Basic and acidic residues" evidence="1">
    <location>
        <begin position="30"/>
        <end position="40"/>
    </location>
</feature>
<feature type="compositionally biased region" description="Basic and acidic residues" evidence="1">
    <location>
        <begin position="381"/>
        <end position="392"/>
    </location>
</feature>
<evidence type="ECO:0000313" key="2">
    <source>
        <dbReference type="EMBL" id="EHL01307.1"/>
    </source>
</evidence>
<comment type="caution">
    <text evidence="2">The sequence shown here is derived from an EMBL/GenBank/DDBJ whole genome shotgun (WGS) entry which is preliminary data.</text>
</comment>
<feature type="region of interest" description="Disordered" evidence="1">
    <location>
        <begin position="507"/>
        <end position="538"/>
    </location>
</feature>
<feature type="compositionally biased region" description="Basic and acidic residues" evidence="1">
    <location>
        <begin position="701"/>
        <end position="751"/>
    </location>
</feature>
<accession>H0EJB4</accession>
<sequence>MRELPIYFATFLSSLRTTIKAFLRTEEKKREALRQKEVKDTPPATPLEVEPRPLEPTAAAEPTPAAESVANANNEPLPPVETSETERAQDQPPSDGENGAQQDQAEEDVPHQSIEEIAPGQESTQEEGVTNVEDVVEDNQKDGDDGPDGEGKPNAMAGFGFDGSAMGGFPMGFGGDMNPMQQQMMMMMQNGMAPAGFGNFPMMGMPGMNMDPMAMQNMFMNGGFGAAGMGMGGMPMGMGMGGFDGGMGAGFNNGWNGQQSWNNDNFNPNAQGMGQGDYGANNFGNPSHSNGFNQGNGYGRGNQYNDYQNNFGSQGFRGRGRGRGGAYSSRGGHAYGSNDASQQFPYQNGPGQQQNGLLGESSTIPTGPKADVAPNPDGTDEFGREIRSKPEEQDPVADNSVEDATTEVANPSTSLENGAKYDLTGDTEAESIGNDGSIMPIQTFEEAQAANFQTPDSHVYDESYNGGNGFGPTRGGFQHNNHFRGRGGFGAMQPPVKPVDVPINAPKGPKAMREGLPNTSLSNLRGRGFSNIGRPGSSRLEMSASASVLVRKTKKKQKGEENAGANDVARGIKKTAIETGKLGMILAMMTMSYPMTTDQGQRPHPSREDQGIEVDVTRKSTEIGKAIRSINLLRISTDPVDGPIVTIALEAVTGREIANTATVIVDTALRILRPSLISNGANGIEIKGASSRNKIAVEEIKIPTGPRKDRIARHRQEDDSSHRSSRHRDSERSSNRDKDREREREKARGSESSKVVESAQDPHTIEREARNRERLLKEAQRIAGLSGGMARKRSHIEEEEQSSSRSGRKKSRRSGTLHGEDEESRLARMEAERESARWD</sequence>
<organism evidence="2 3">
    <name type="scientific">Glarea lozoyensis (strain ATCC 74030 / MF5533)</name>
    <dbReference type="NCBI Taxonomy" id="1104152"/>
    <lineage>
        <taxon>Eukaryota</taxon>
        <taxon>Fungi</taxon>
        <taxon>Dikarya</taxon>
        <taxon>Ascomycota</taxon>
        <taxon>Pezizomycotina</taxon>
        <taxon>Leotiomycetes</taxon>
        <taxon>Helotiales</taxon>
        <taxon>Helotiaceae</taxon>
        <taxon>Glarea</taxon>
    </lineage>
</organism>
<dbReference type="AlphaFoldDB" id="H0EJB4"/>
<feature type="region of interest" description="Disordered" evidence="1">
    <location>
        <begin position="701"/>
        <end position="839"/>
    </location>
</feature>
<feature type="compositionally biased region" description="Basic and acidic residues" evidence="1">
    <location>
        <begin position="824"/>
        <end position="839"/>
    </location>
</feature>
<dbReference type="Proteomes" id="UP000005446">
    <property type="component" value="Unassembled WGS sequence"/>
</dbReference>
<gene>
    <name evidence="2" type="ORF">M7I_2638</name>
</gene>
<feature type="compositionally biased region" description="Low complexity" evidence="1">
    <location>
        <begin position="301"/>
        <end position="316"/>
    </location>
</feature>
<feature type="compositionally biased region" description="Polar residues" evidence="1">
    <location>
        <begin position="407"/>
        <end position="416"/>
    </location>
</feature>
<feature type="compositionally biased region" description="Low complexity" evidence="1">
    <location>
        <begin position="55"/>
        <end position="67"/>
    </location>
</feature>
<reference evidence="2 3" key="1">
    <citation type="journal article" date="2012" name="Eukaryot. Cell">
        <title>Genome sequence of the fungus Glarea lozoyensis: the first genome sequence of a species from the Helotiaceae family.</title>
        <authorList>
            <person name="Youssar L."/>
            <person name="Gruening B.A."/>
            <person name="Erxleben A."/>
            <person name="Guenther S."/>
            <person name="Huettel W."/>
        </authorList>
    </citation>
    <scope>NUCLEOTIDE SEQUENCE [LARGE SCALE GENOMIC DNA]</scope>
    <source>
        <strain evidence="3">ATCC 74030 / MF5533</strain>
    </source>
</reference>
<dbReference type="HOGENOM" id="CLU_010066_0_0_1"/>
<dbReference type="InParanoid" id="H0EJB4"/>
<feature type="region of interest" description="Disordered" evidence="1">
    <location>
        <begin position="137"/>
        <end position="159"/>
    </location>
</feature>
<name>H0EJB4_GLAL7</name>
<evidence type="ECO:0000256" key="1">
    <source>
        <dbReference type="SAM" id="MobiDB-lite"/>
    </source>
</evidence>